<name>A0A5S9ITX0_UABAM</name>
<sequence length="356" mass="41228">MKILILHIKDLSHDFSIFRETAKSFPNTYETHEAFLKEDAKKIGSTPTHRFYFDKNQLKKPNVITTVKQYLQREKFNVVIAHRYRAINILAQAAKDLPILKIGVFHGLNNISFFKRRFLHTHTQDFHFVCVSQAVKNYIVANKLPKERCYVIYNAVNIKAMRAKQFSRLQAREKLKLDASDFVYGMVGRMSTQKGYEYLIPAFHQFCVTHPQTKLCIVGDGRKSIQHKIEKYIQKHNLQNNIFLKGYISNAYRYMRAFDTLILPSTSEGFGLVLLEAMCAHTPIIASNAGGIPEVLESNVSIFEKKSTRALYDAMVKNFAMHPNNPAVQDIHLQKFDIQKHYENYNSLVNSLFKNQ</sequence>
<evidence type="ECO:0000259" key="2">
    <source>
        <dbReference type="Pfam" id="PF13439"/>
    </source>
</evidence>
<dbReference type="EMBL" id="AP019860">
    <property type="protein sequence ID" value="BBM87501.1"/>
    <property type="molecule type" value="Genomic_DNA"/>
</dbReference>
<dbReference type="Pfam" id="PF00534">
    <property type="entry name" value="Glycos_transf_1"/>
    <property type="match status" value="1"/>
</dbReference>
<dbReference type="PANTHER" id="PTHR12526">
    <property type="entry name" value="GLYCOSYLTRANSFERASE"/>
    <property type="match status" value="1"/>
</dbReference>
<dbReference type="SUPFAM" id="SSF53756">
    <property type="entry name" value="UDP-Glycosyltransferase/glycogen phosphorylase"/>
    <property type="match status" value="1"/>
</dbReference>
<accession>A0A5S9ITX0</accession>
<protein>
    <submittedName>
        <fullName evidence="3">Glycosyl transferase</fullName>
    </submittedName>
</protein>
<dbReference type="GO" id="GO:0016757">
    <property type="term" value="F:glycosyltransferase activity"/>
    <property type="evidence" value="ECO:0007669"/>
    <property type="project" value="InterPro"/>
</dbReference>
<dbReference type="CDD" id="cd03811">
    <property type="entry name" value="GT4_GT28_WabH-like"/>
    <property type="match status" value="1"/>
</dbReference>
<dbReference type="PANTHER" id="PTHR12526:SF630">
    <property type="entry name" value="GLYCOSYLTRANSFERASE"/>
    <property type="match status" value="1"/>
</dbReference>
<dbReference type="InterPro" id="IPR028098">
    <property type="entry name" value="Glyco_trans_4-like_N"/>
</dbReference>
<keyword evidence="3" id="KW-0808">Transferase</keyword>
<evidence type="ECO:0000259" key="1">
    <source>
        <dbReference type="Pfam" id="PF00534"/>
    </source>
</evidence>
<keyword evidence="4" id="KW-1185">Reference proteome</keyword>
<dbReference type="InterPro" id="IPR001296">
    <property type="entry name" value="Glyco_trans_1"/>
</dbReference>
<evidence type="ECO:0000313" key="4">
    <source>
        <dbReference type="Proteomes" id="UP000326354"/>
    </source>
</evidence>
<dbReference type="RefSeq" id="WP_151971518.1">
    <property type="nucleotide sequence ID" value="NZ_AP019860.1"/>
</dbReference>
<proteinExistence type="predicted"/>
<evidence type="ECO:0000313" key="3">
    <source>
        <dbReference type="EMBL" id="BBM87501.1"/>
    </source>
</evidence>
<reference evidence="3 4" key="1">
    <citation type="submission" date="2019-08" db="EMBL/GenBank/DDBJ databases">
        <title>Complete genome sequence of Candidatus Uab amorphum.</title>
        <authorList>
            <person name="Shiratori T."/>
            <person name="Suzuki S."/>
            <person name="Kakizawa Y."/>
            <person name="Ishida K."/>
        </authorList>
    </citation>
    <scope>NUCLEOTIDE SEQUENCE [LARGE SCALE GENOMIC DNA]</scope>
    <source>
        <strain evidence="3 4">SRT547</strain>
    </source>
</reference>
<organism evidence="3 4">
    <name type="scientific">Uabimicrobium amorphum</name>
    <dbReference type="NCBI Taxonomy" id="2596890"/>
    <lineage>
        <taxon>Bacteria</taxon>
        <taxon>Pseudomonadati</taxon>
        <taxon>Planctomycetota</taxon>
        <taxon>Candidatus Uabimicrobiia</taxon>
        <taxon>Candidatus Uabimicrobiales</taxon>
        <taxon>Candidatus Uabimicrobiaceae</taxon>
        <taxon>Candidatus Uabimicrobium</taxon>
    </lineage>
</organism>
<gene>
    <name evidence="3" type="ORF">UABAM_05913</name>
</gene>
<dbReference type="OrthoDB" id="9804196at2"/>
<dbReference type="Gene3D" id="3.40.50.2000">
    <property type="entry name" value="Glycogen Phosphorylase B"/>
    <property type="match status" value="2"/>
</dbReference>
<feature type="domain" description="Glycosyltransferase subfamily 4-like N-terminal" evidence="2">
    <location>
        <begin position="33"/>
        <end position="158"/>
    </location>
</feature>
<dbReference type="AlphaFoldDB" id="A0A5S9ITX0"/>
<dbReference type="Proteomes" id="UP000326354">
    <property type="component" value="Chromosome"/>
</dbReference>
<dbReference type="KEGG" id="uam:UABAM_05913"/>
<feature type="domain" description="Glycosyl transferase family 1" evidence="1">
    <location>
        <begin position="170"/>
        <end position="314"/>
    </location>
</feature>
<dbReference type="Pfam" id="PF13439">
    <property type="entry name" value="Glyco_transf_4"/>
    <property type="match status" value="1"/>
</dbReference>